<dbReference type="Pfam" id="PF04851">
    <property type="entry name" value="ResIII"/>
    <property type="match status" value="1"/>
</dbReference>
<keyword evidence="5" id="KW-1185">Reference proteome</keyword>
<dbReference type="AlphaFoldDB" id="A0A0D8JEL3"/>
<evidence type="ECO:0000259" key="3">
    <source>
        <dbReference type="PROSITE" id="PS51194"/>
    </source>
</evidence>
<dbReference type="GO" id="GO:0006304">
    <property type="term" value="P:DNA modification"/>
    <property type="evidence" value="ECO:0007669"/>
    <property type="project" value="InterPro"/>
</dbReference>
<dbReference type="Pfam" id="PF13643">
    <property type="entry name" value="DUF4145"/>
    <property type="match status" value="1"/>
</dbReference>
<dbReference type="Pfam" id="PF08463">
    <property type="entry name" value="EcoEI_R_C"/>
    <property type="match status" value="1"/>
</dbReference>
<sequence>MKSNFGFLKEEFPILHQLGELAENYIHNDPSSSLIKMRLLGERIVELIFQIHQLEFPYDDSTFSRLCLLSEDGLLENNISSLFHNIRKTGNKAAHSTNDLSGYAMTTLFSCFKVSKWFYLSYSDDQKDISDVRFHKPEKVDLESDYKNLLKQLKELEEKHQHLEGEHKSLIEQRKIGELTEEETKKYKEKASKAARLIDMNEAETRELIDAQLRDAGWEVNTSVLNFKLNGTQPVKGKNLAIAEWKVGNKWADYALFTGTELYGLVEAKRYGQAISTNLGQSKIYAELAEEENNATLIGKWQKYNAPFLFSTNGRPYLEQIRTQSGIWFLDVRNKYNLAKPLRGWYSPEGLKRLLEQDINKANKKLKDNSLDFLKNKSGLGLRDYQVEAISKVEKSLIEKPEVDRMLLAMATGTGKTRTIIGLCYRLIQTNRFKRILFLVDRRLLAKQALGNFKDNKVEDLNTFAEIYEVKELTDLIPEKETRLHFATVQSMVKRLFNTENDSQILPVDAYDCIIVDEAHRGYLLDREMDDEELTFKDQNDYVSKYRRVIDYFDATVVGLTATPALHTTEIFGSPIYSYSYREAVLDGYLIDHEPPHVIKTKLSEEGITWKAGERPKAFDKESNKVVELDQLEDELNIEIEGFNKMVITESFNRTVIKQLVQLIDPDGEEKTLVFAATDEHADLVVDIFKQEYQDIGVDVGDECIKKITGKSYDPSESVRRYKNEQMPNIAVTVDLLTTGIDVPKISNLVFLRRVKSRILYEQMLGRATRLCPEINKEVFKVYDAVRLYEVLQDYTQMKPIAIKPKTSFKQLADEIEDITSQDRCKLQIEQIIAKMQRKKQYLNPGNTDKFEYHSGGKDFDTVIQGLSDRKNNDPKAAIKEYKTGFWHFLDELKPAPSVQLVSDHEDEFRGIERGYGQGQKPEDYLDGFKQFIEENLNQISALKLICTRPKELDRNSLKELYLILDAKGYNIKSLNAAWNDTKNEDIAADIISLIRTFAIGDALISHEERIRKAIEKVKQLKKWNTIQIKWIERFEKQLLQENIIQKEDLDNAPFAESGGYKRLNKIFNNELDDILTTLNEQLYNIIA</sequence>
<dbReference type="Gene3D" id="3.90.1570.30">
    <property type="match status" value="1"/>
</dbReference>
<gene>
    <name evidence="4" type="ORF">LH29_01765</name>
</gene>
<dbReference type="InterPro" id="IPR013670">
    <property type="entry name" value="EcoEI_R_C_dom"/>
</dbReference>
<feature type="domain" description="Helicase ATP-binding" evidence="2">
    <location>
        <begin position="397"/>
        <end position="582"/>
    </location>
</feature>
<dbReference type="PATRIC" id="fig|1544798.3.peg.369"/>
<keyword evidence="1" id="KW-0175">Coiled coil</keyword>
<keyword evidence="4" id="KW-0378">Hydrolase</keyword>
<dbReference type="InterPro" id="IPR001650">
    <property type="entry name" value="Helicase_C-like"/>
</dbReference>
<accession>A0A0D8JEL3</accession>
<proteinExistence type="predicted"/>
<dbReference type="SUPFAM" id="SSF52540">
    <property type="entry name" value="P-loop containing nucleoside triphosphate hydrolases"/>
    <property type="match status" value="1"/>
</dbReference>
<evidence type="ECO:0000259" key="2">
    <source>
        <dbReference type="PROSITE" id="PS51192"/>
    </source>
</evidence>
<dbReference type="InterPro" id="IPR050742">
    <property type="entry name" value="Helicase_Restrict-Modif_Enz"/>
</dbReference>
<organism evidence="4 5">
    <name type="scientific">Draconibacterium sediminis</name>
    <dbReference type="NCBI Taxonomy" id="1544798"/>
    <lineage>
        <taxon>Bacteria</taxon>
        <taxon>Pseudomonadati</taxon>
        <taxon>Bacteroidota</taxon>
        <taxon>Bacteroidia</taxon>
        <taxon>Marinilabiliales</taxon>
        <taxon>Prolixibacteraceae</taxon>
        <taxon>Draconibacterium</taxon>
    </lineage>
</organism>
<dbReference type="OrthoDB" id="9758243at2"/>
<dbReference type="GO" id="GO:0016787">
    <property type="term" value="F:hydrolase activity"/>
    <property type="evidence" value="ECO:0007669"/>
    <property type="project" value="InterPro"/>
</dbReference>
<reference evidence="4 5" key="1">
    <citation type="submission" date="2014-09" db="EMBL/GenBank/DDBJ databases">
        <title>Draft Genome Sequence of Draconibacterium sp. JN14CK-3.</title>
        <authorList>
            <person name="Dong C."/>
            <person name="Lai Q."/>
            <person name="Shao Z."/>
        </authorList>
    </citation>
    <scope>NUCLEOTIDE SEQUENCE [LARGE SCALE GENOMIC DNA]</scope>
    <source>
        <strain evidence="4 5">JN14CK-3</strain>
    </source>
</reference>
<dbReference type="InterPro" id="IPR027417">
    <property type="entry name" value="P-loop_NTPase"/>
</dbReference>
<dbReference type="Proteomes" id="UP000032544">
    <property type="component" value="Unassembled WGS sequence"/>
</dbReference>
<feature type="coiled-coil region" evidence="1">
    <location>
        <begin position="139"/>
        <end position="173"/>
    </location>
</feature>
<protein>
    <submittedName>
        <fullName evidence="4">Restriction endonuclease subunit R</fullName>
    </submittedName>
</protein>
<dbReference type="PANTHER" id="PTHR47396">
    <property type="entry name" value="TYPE I RESTRICTION ENZYME ECOKI R PROTEIN"/>
    <property type="match status" value="1"/>
</dbReference>
<name>A0A0D8JEL3_9BACT</name>
<dbReference type="EMBL" id="JRHC01000001">
    <property type="protein sequence ID" value="KJF44268.1"/>
    <property type="molecule type" value="Genomic_DNA"/>
</dbReference>
<dbReference type="PANTHER" id="PTHR47396:SF1">
    <property type="entry name" value="ATP-DEPENDENT HELICASE IRC3-RELATED"/>
    <property type="match status" value="1"/>
</dbReference>
<dbReference type="RefSeq" id="WP_045025825.1">
    <property type="nucleotide sequence ID" value="NZ_JRHC01000001.1"/>
</dbReference>
<evidence type="ECO:0000256" key="1">
    <source>
        <dbReference type="SAM" id="Coils"/>
    </source>
</evidence>
<dbReference type="GO" id="GO:0004519">
    <property type="term" value="F:endonuclease activity"/>
    <property type="evidence" value="ECO:0007669"/>
    <property type="project" value="UniProtKB-KW"/>
</dbReference>
<keyword evidence="4" id="KW-0255">Endonuclease</keyword>
<dbReference type="GO" id="GO:0005829">
    <property type="term" value="C:cytosol"/>
    <property type="evidence" value="ECO:0007669"/>
    <property type="project" value="TreeGrafter"/>
</dbReference>
<evidence type="ECO:0000313" key="4">
    <source>
        <dbReference type="EMBL" id="KJF44268.1"/>
    </source>
</evidence>
<evidence type="ECO:0000313" key="5">
    <source>
        <dbReference type="Proteomes" id="UP000032544"/>
    </source>
</evidence>
<dbReference type="PROSITE" id="PS51192">
    <property type="entry name" value="HELICASE_ATP_BIND_1"/>
    <property type="match status" value="1"/>
</dbReference>
<feature type="domain" description="Helicase C-terminal" evidence="3">
    <location>
        <begin position="659"/>
        <end position="820"/>
    </location>
</feature>
<dbReference type="InterPro" id="IPR014001">
    <property type="entry name" value="Helicase_ATP-bd"/>
</dbReference>
<dbReference type="Gene3D" id="3.40.50.300">
    <property type="entry name" value="P-loop containing nucleotide triphosphate hydrolases"/>
    <property type="match status" value="2"/>
</dbReference>
<dbReference type="InterPro" id="IPR006935">
    <property type="entry name" value="Helicase/UvrB_N"/>
</dbReference>
<dbReference type="CDD" id="cd18032">
    <property type="entry name" value="DEXHc_RE_I_III_res"/>
    <property type="match status" value="1"/>
</dbReference>
<dbReference type="InterPro" id="IPR025285">
    <property type="entry name" value="DUF4145"/>
</dbReference>
<dbReference type="CDD" id="cd18799">
    <property type="entry name" value="SF2_C_EcoAI-like"/>
    <property type="match status" value="1"/>
</dbReference>
<dbReference type="STRING" id="1544798.LH29_01765"/>
<dbReference type="Pfam" id="PF00271">
    <property type="entry name" value="Helicase_C"/>
    <property type="match status" value="1"/>
</dbReference>
<dbReference type="SMART" id="SM00487">
    <property type="entry name" value="DEXDc"/>
    <property type="match status" value="1"/>
</dbReference>
<dbReference type="GO" id="GO:0003677">
    <property type="term" value="F:DNA binding"/>
    <property type="evidence" value="ECO:0007669"/>
    <property type="project" value="InterPro"/>
</dbReference>
<dbReference type="PROSITE" id="PS51194">
    <property type="entry name" value="HELICASE_CTER"/>
    <property type="match status" value="1"/>
</dbReference>
<comment type="caution">
    <text evidence="4">The sequence shown here is derived from an EMBL/GenBank/DDBJ whole genome shotgun (WGS) entry which is preliminary data.</text>
</comment>
<keyword evidence="4" id="KW-0540">Nuclease</keyword>
<dbReference type="GO" id="GO:0005524">
    <property type="term" value="F:ATP binding"/>
    <property type="evidence" value="ECO:0007669"/>
    <property type="project" value="InterPro"/>
</dbReference>
<dbReference type="NCBIfam" id="NF008521">
    <property type="entry name" value="PRK11448.1"/>
    <property type="match status" value="1"/>
</dbReference>